<gene>
    <name evidence="1" type="ORF">D5086_0000186500</name>
</gene>
<protein>
    <submittedName>
        <fullName evidence="1">Uncharacterized protein</fullName>
    </submittedName>
</protein>
<sequence length="138" mass="15504">MKHGPEKLPGMNVAGTVLVHTCFGGVSNEVNESEEARKRFAAFWHFVCPTTSRCDDPLRNPIFYPKLASLGGTLVTVHYETLKESAWGTVVIEIMEARGEGHAFHSLKPSTMEKSENETNRPLNKWFIIAISKIMLRM</sequence>
<name>A0A4U5PSP0_POPAL</name>
<evidence type="ECO:0000313" key="1">
    <source>
        <dbReference type="EMBL" id="TKS00094.1"/>
    </source>
</evidence>
<proteinExistence type="predicted"/>
<dbReference type="AlphaFoldDB" id="A0A4U5PSP0"/>
<dbReference type="Gene3D" id="3.40.50.1820">
    <property type="entry name" value="alpha/beta hydrolase"/>
    <property type="match status" value="1"/>
</dbReference>
<dbReference type="EMBL" id="RCHU01000616">
    <property type="protein sequence ID" value="TKS00094.1"/>
    <property type="molecule type" value="Genomic_DNA"/>
</dbReference>
<accession>A0A4U5PSP0</accession>
<dbReference type="STRING" id="43335.A0A4U5PSP0"/>
<dbReference type="InterPro" id="IPR029058">
    <property type="entry name" value="AB_hydrolase_fold"/>
</dbReference>
<comment type="caution">
    <text evidence="1">The sequence shown here is derived from an EMBL/GenBank/DDBJ whole genome shotgun (WGS) entry which is preliminary data.</text>
</comment>
<organism evidence="1">
    <name type="scientific">Populus alba</name>
    <name type="common">White poplar</name>
    <dbReference type="NCBI Taxonomy" id="43335"/>
    <lineage>
        <taxon>Eukaryota</taxon>
        <taxon>Viridiplantae</taxon>
        <taxon>Streptophyta</taxon>
        <taxon>Embryophyta</taxon>
        <taxon>Tracheophyta</taxon>
        <taxon>Spermatophyta</taxon>
        <taxon>Magnoliopsida</taxon>
        <taxon>eudicotyledons</taxon>
        <taxon>Gunneridae</taxon>
        <taxon>Pentapetalae</taxon>
        <taxon>rosids</taxon>
        <taxon>fabids</taxon>
        <taxon>Malpighiales</taxon>
        <taxon>Salicaceae</taxon>
        <taxon>Saliceae</taxon>
        <taxon>Populus</taxon>
    </lineage>
</organism>
<reference evidence="1" key="1">
    <citation type="submission" date="2018-10" db="EMBL/GenBank/DDBJ databases">
        <title>Population genomic analysis revealed the cold adaptation of white poplar.</title>
        <authorList>
            <person name="Liu Y.-J."/>
        </authorList>
    </citation>
    <scope>NUCLEOTIDE SEQUENCE [LARGE SCALE GENOMIC DNA]</scope>
    <source>
        <strain evidence="1">PAL-ZL1</strain>
    </source>
</reference>